<dbReference type="GO" id="GO:0030870">
    <property type="term" value="C:Mre11 complex"/>
    <property type="evidence" value="ECO:0007669"/>
    <property type="project" value="UniProtKB-UniRule"/>
</dbReference>
<feature type="active site" description="Proton donor" evidence="17">
    <location>
        <position position="131"/>
    </location>
</feature>
<dbReference type="FunFam" id="3.60.21.10:FF:000011">
    <property type="entry name" value="Double-strand break repair protein"/>
    <property type="match status" value="1"/>
</dbReference>
<dbReference type="GO" id="GO:0042138">
    <property type="term" value="P:meiotic DNA double-strand break formation"/>
    <property type="evidence" value="ECO:0007669"/>
    <property type="project" value="TreeGrafter"/>
</dbReference>
<keyword evidence="12 16" id="KW-0234">DNA repair</keyword>
<proteinExistence type="inferred from homology"/>
<dbReference type="InterPro" id="IPR041796">
    <property type="entry name" value="Mre11_N"/>
</dbReference>
<comment type="subcellular location">
    <subcellularLocation>
        <location evidence="3">Chromosome</location>
    </subcellularLocation>
    <subcellularLocation>
        <location evidence="2 16">Nucleus</location>
    </subcellularLocation>
</comment>
<evidence type="ECO:0000256" key="15">
    <source>
        <dbReference type="ARBA" id="ARBA00023254"/>
    </source>
</evidence>
<keyword evidence="8 16" id="KW-0255">Endonuclease</keyword>
<dbReference type="GO" id="GO:0097552">
    <property type="term" value="P:mitochondrial double-strand break repair via homologous recombination"/>
    <property type="evidence" value="ECO:0007669"/>
    <property type="project" value="TreeGrafter"/>
</dbReference>
<comment type="cofactor">
    <cofactor evidence="1 16">
        <name>Mn(2+)</name>
        <dbReference type="ChEBI" id="CHEBI:29035"/>
    </cofactor>
</comment>
<feature type="region of interest" description="Disordered" evidence="19">
    <location>
        <begin position="537"/>
        <end position="638"/>
    </location>
</feature>
<dbReference type="InParanoid" id="A0A7R8YTE1"/>
<dbReference type="GO" id="GO:0031573">
    <property type="term" value="P:mitotic intra-S DNA damage checkpoint signaling"/>
    <property type="evidence" value="ECO:0007669"/>
    <property type="project" value="TreeGrafter"/>
</dbReference>
<dbReference type="InterPro" id="IPR038487">
    <property type="entry name" value="Mre11_capping_dom"/>
</dbReference>
<dbReference type="EMBL" id="LR899010">
    <property type="protein sequence ID" value="CAD7083550.1"/>
    <property type="molecule type" value="Genomic_DNA"/>
</dbReference>
<evidence type="ECO:0000259" key="20">
    <source>
        <dbReference type="SMART" id="SM01347"/>
    </source>
</evidence>
<keyword evidence="9 16" id="KW-0227">DNA damage</keyword>
<dbReference type="SUPFAM" id="SSF56300">
    <property type="entry name" value="Metallo-dependent phosphatases"/>
    <property type="match status" value="1"/>
</dbReference>
<evidence type="ECO:0000256" key="9">
    <source>
        <dbReference type="ARBA" id="ARBA00022763"/>
    </source>
</evidence>
<evidence type="ECO:0000313" key="22">
    <source>
        <dbReference type="Proteomes" id="UP000594454"/>
    </source>
</evidence>
<keyword evidence="15 16" id="KW-0469">Meiosis</keyword>
<dbReference type="OrthoDB" id="30417at2759"/>
<keyword evidence="10 16" id="KW-0378">Hydrolase</keyword>
<keyword evidence="11 16" id="KW-0269">Exonuclease</keyword>
<evidence type="ECO:0000256" key="5">
    <source>
        <dbReference type="ARBA" id="ARBA00022454"/>
    </source>
</evidence>
<evidence type="ECO:0000256" key="1">
    <source>
        <dbReference type="ARBA" id="ARBA00001936"/>
    </source>
</evidence>
<dbReference type="Gene3D" id="3.30.110.110">
    <property type="entry name" value="Mre11, capping domain"/>
    <property type="match status" value="1"/>
</dbReference>
<evidence type="ECO:0000256" key="3">
    <source>
        <dbReference type="ARBA" id="ARBA00004286"/>
    </source>
</evidence>
<dbReference type="Pfam" id="PF04152">
    <property type="entry name" value="Mre11_DNA_bind"/>
    <property type="match status" value="1"/>
</dbReference>
<comment type="similarity">
    <text evidence="4 16 18">Belongs to the MRE11/RAD32 family.</text>
</comment>
<name>A0A7R8YTE1_HERIL</name>
<evidence type="ECO:0000256" key="12">
    <source>
        <dbReference type="ARBA" id="ARBA00023204"/>
    </source>
</evidence>
<evidence type="ECO:0000256" key="16">
    <source>
        <dbReference type="PIRNR" id="PIRNR000882"/>
    </source>
</evidence>
<dbReference type="GO" id="GO:0000723">
    <property type="term" value="P:telomere maintenance"/>
    <property type="evidence" value="ECO:0007669"/>
    <property type="project" value="TreeGrafter"/>
</dbReference>
<dbReference type="GO" id="GO:0008296">
    <property type="term" value="F:3'-5'-DNA exonuclease activity"/>
    <property type="evidence" value="ECO:0007669"/>
    <property type="project" value="InterPro"/>
</dbReference>
<dbReference type="GO" id="GO:0030145">
    <property type="term" value="F:manganese ion binding"/>
    <property type="evidence" value="ECO:0007669"/>
    <property type="project" value="UniProtKB-UniRule"/>
</dbReference>
<keyword evidence="5" id="KW-0158">Chromosome</keyword>
<evidence type="ECO:0000256" key="4">
    <source>
        <dbReference type="ARBA" id="ARBA00009028"/>
    </source>
</evidence>
<feature type="domain" description="Mre11 DNA-binding" evidence="20">
    <location>
        <begin position="296"/>
        <end position="466"/>
    </location>
</feature>
<dbReference type="InterPro" id="IPR003701">
    <property type="entry name" value="Mre11"/>
</dbReference>
<evidence type="ECO:0000256" key="19">
    <source>
        <dbReference type="SAM" id="MobiDB-lite"/>
    </source>
</evidence>
<keyword evidence="22" id="KW-1185">Reference proteome</keyword>
<evidence type="ECO:0000256" key="11">
    <source>
        <dbReference type="ARBA" id="ARBA00022839"/>
    </source>
</evidence>
<accession>A0A7R8YTE1</accession>
<dbReference type="PIRSF" id="PIRSF000882">
    <property type="entry name" value="DSB_repair_MRE11"/>
    <property type="match status" value="1"/>
</dbReference>
<evidence type="ECO:0000256" key="7">
    <source>
        <dbReference type="ARBA" id="ARBA00022723"/>
    </source>
</evidence>
<dbReference type="CDD" id="cd00840">
    <property type="entry name" value="MPP_Mre11_N"/>
    <property type="match status" value="1"/>
</dbReference>
<keyword evidence="14 16" id="KW-0539">Nucleus</keyword>
<dbReference type="Gene3D" id="3.60.21.10">
    <property type="match status" value="1"/>
</dbReference>
<dbReference type="AlphaFoldDB" id="A0A7R8YTE1"/>
<dbReference type="Pfam" id="PF00149">
    <property type="entry name" value="Metallophos"/>
    <property type="match status" value="1"/>
</dbReference>
<evidence type="ECO:0000256" key="14">
    <source>
        <dbReference type="ARBA" id="ARBA00023242"/>
    </source>
</evidence>
<evidence type="ECO:0000256" key="6">
    <source>
        <dbReference type="ARBA" id="ARBA00022722"/>
    </source>
</evidence>
<feature type="compositionally biased region" description="Polar residues" evidence="19">
    <location>
        <begin position="551"/>
        <end position="563"/>
    </location>
</feature>
<gene>
    <name evidence="21" type="ORF">HERILL_LOCUS6502</name>
</gene>
<sequence length="638" mass="72465">MGDESAIVESLDDIIKILVATDIHLGCNEKDSVRGEDSFIAFEEILELAVSNDVDFILLGGDLFHDASPSQNALNKCLRLLRQYTLGDKPIEIEFLSDQSLNFLDSLNQTVNYEDPNLNVSIPVFSIHGNHDDPSGFGRLSSLDILSSSGLINYFGKWVDLQKIEINPIMIKKGETQLAMYGLSHIHDARLARLFIDAKVVMEKPDDKTGVWFNLMVLHQNRADRGPKNFLPENLLPEFLDLVIWGHEHDCRIWPEENSVKNFYVSQPGSSVATSLSEGEAIDKHCGLLQIYKNKFNMQELPLKTVRPFIFDSINLADYADEYDLNDGDATEKVMEIAKDKITEMLERAKLKISDNPRQPKLPLIRLRILYTEEDQMFSPIRFGQQYNEQVANPIDMILFKRAARKQKFHVKGVDKEAMDIAFDGEDVTTETRVEDIVDRYFETVDESKQLEVFPAKSLSELCRRLVESNDDDAAENIIKFYKETANKFLEEKFPHENEINNELYKFREKAEQTYNAVLKMLDGRNEIVRKQTSRSSFFDDEKEESDDNAKPTTVSRLKNGSDASTSARGATRARGRGSRGGTTRGRGRGAQKAELDVSVNKRTSRQQTLDSMISPKKETAKTARSRGKVVYEVSDSD</sequence>
<dbReference type="GO" id="GO:0007095">
    <property type="term" value="P:mitotic G2 DNA damage checkpoint signaling"/>
    <property type="evidence" value="ECO:0007669"/>
    <property type="project" value="TreeGrafter"/>
</dbReference>
<comment type="function">
    <text evidence="16">Core component of the MRN complex, which plays a central role in double-strand break (DSB) repair, DNA recombination, maintenance of telomere integrity and meiosis. The MRN complex is involved in the repair of DNA double-strand breaks (DSBs) via homologous recombination (HR), an error-free mechanism which primarily occurs during S and G2 phases. The complex (1) mediates the end resection of damaged DNA, which generates proper single-stranded DNA, a key initial steps in HR, and is (2) required for the recruitment of other repair factors and efficient activation of ATM and ATR upon DNA damage. Within the MRN complex, MRE11 possesses both single-strand endonuclease activity and double-strand-specific 3'-5' exonuclease activity. MRE11 first endonucleolytically cleaves the 5' strand at DNA DSB ends to prevent non-homologous end joining (NHEJ) and licence HR. It then generates a single-stranded DNA gap via 3' to 5' exonucleolytic degradation, which is required for single-strand invasion and recombination.</text>
</comment>
<dbReference type="InterPro" id="IPR004843">
    <property type="entry name" value="Calcineurin-like_PHP"/>
</dbReference>
<dbReference type="InterPro" id="IPR007281">
    <property type="entry name" value="Mre11_DNA-bd"/>
</dbReference>
<evidence type="ECO:0000256" key="8">
    <source>
        <dbReference type="ARBA" id="ARBA00022759"/>
    </source>
</evidence>
<dbReference type="NCBIfam" id="TIGR00583">
    <property type="entry name" value="mre11"/>
    <property type="match status" value="1"/>
</dbReference>
<dbReference type="GO" id="GO:0000014">
    <property type="term" value="F:single-stranded DNA endodeoxyribonuclease activity"/>
    <property type="evidence" value="ECO:0007669"/>
    <property type="project" value="TreeGrafter"/>
</dbReference>
<dbReference type="GO" id="GO:0000724">
    <property type="term" value="P:double-strand break repair via homologous recombination"/>
    <property type="evidence" value="ECO:0007669"/>
    <property type="project" value="TreeGrafter"/>
</dbReference>
<dbReference type="GO" id="GO:0006303">
    <property type="term" value="P:double-strand break repair via nonhomologous end joining"/>
    <property type="evidence" value="ECO:0007669"/>
    <property type="project" value="TreeGrafter"/>
</dbReference>
<dbReference type="GO" id="GO:0035861">
    <property type="term" value="C:site of double-strand break"/>
    <property type="evidence" value="ECO:0007669"/>
    <property type="project" value="TreeGrafter"/>
</dbReference>
<organism evidence="21 22">
    <name type="scientific">Hermetia illucens</name>
    <name type="common">Black soldier fly</name>
    <dbReference type="NCBI Taxonomy" id="343691"/>
    <lineage>
        <taxon>Eukaryota</taxon>
        <taxon>Metazoa</taxon>
        <taxon>Ecdysozoa</taxon>
        <taxon>Arthropoda</taxon>
        <taxon>Hexapoda</taxon>
        <taxon>Insecta</taxon>
        <taxon>Pterygota</taxon>
        <taxon>Neoptera</taxon>
        <taxon>Endopterygota</taxon>
        <taxon>Diptera</taxon>
        <taxon>Brachycera</taxon>
        <taxon>Stratiomyomorpha</taxon>
        <taxon>Stratiomyidae</taxon>
        <taxon>Hermetiinae</taxon>
        <taxon>Hermetia</taxon>
    </lineage>
</organism>
<protein>
    <recommendedName>
        <fullName evidence="16">Double-strand break repair protein</fullName>
    </recommendedName>
</protein>
<evidence type="ECO:0000256" key="13">
    <source>
        <dbReference type="ARBA" id="ARBA00023211"/>
    </source>
</evidence>
<dbReference type="FunCoup" id="A0A7R8YTE1">
    <property type="interactions" value="1744"/>
</dbReference>
<evidence type="ECO:0000313" key="21">
    <source>
        <dbReference type="EMBL" id="CAD7083550.1"/>
    </source>
</evidence>
<reference evidence="21 22" key="1">
    <citation type="submission" date="2020-11" db="EMBL/GenBank/DDBJ databases">
        <authorList>
            <person name="Wallbank WR R."/>
            <person name="Pardo Diaz C."/>
            <person name="Kozak K."/>
            <person name="Martin S."/>
            <person name="Jiggins C."/>
            <person name="Moest M."/>
            <person name="Warren A I."/>
            <person name="Generalovic N T."/>
            <person name="Byers J.R.P. K."/>
            <person name="Montejo-Kovacevich G."/>
            <person name="Yen C E."/>
        </authorList>
    </citation>
    <scope>NUCLEOTIDE SEQUENCE [LARGE SCALE GENOMIC DNA]</scope>
</reference>
<dbReference type="PANTHER" id="PTHR10139">
    <property type="entry name" value="DOUBLE-STRAND BREAK REPAIR PROTEIN MRE11"/>
    <property type="match status" value="1"/>
</dbReference>
<keyword evidence="7" id="KW-0479">Metal-binding</keyword>
<dbReference type="PANTHER" id="PTHR10139:SF1">
    <property type="entry name" value="DOUBLE-STRAND BREAK REPAIR PROTEIN MRE11"/>
    <property type="match status" value="1"/>
</dbReference>
<dbReference type="Proteomes" id="UP000594454">
    <property type="component" value="Chromosome 2"/>
</dbReference>
<dbReference type="InterPro" id="IPR029052">
    <property type="entry name" value="Metallo-depent_PP-like"/>
</dbReference>
<keyword evidence="6 16" id="KW-0540">Nuclease</keyword>
<evidence type="ECO:0000256" key="2">
    <source>
        <dbReference type="ARBA" id="ARBA00004123"/>
    </source>
</evidence>
<dbReference type="SMART" id="SM01347">
    <property type="entry name" value="Mre11_DNA_bind"/>
    <property type="match status" value="1"/>
</dbReference>
<keyword evidence="13 16" id="KW-0464">Manganese</keyword>
<evidence type="ECO:0000256" key="18">
    <source>
        <dbReference type="RuleBase" id="RU003447"/>
    </source>
</evidence>
<dbReference type="OMA" id="ESCMFNA"/>
<evidence type="ECO:0000256" key="17">
    <source>
        <dbReference type="PIRSR" id="PIRSR000882-1"/>
    </source>
</evidence>
<evidence type="ECO:0000256" key="10">
    <source>
        <dbReference type="ARBA" id="ARBA00022801"/>
    </source>
</evidence>